<feature type="domain" description="PAS" evidence="3">
    <location>
        <begin position="47"/>
        <end position="89"/>
    </location>
</feature>
<name>A0A1W2F5T6_9SPHI</name>
<dbReference type="InterPro" id="IPR029016">
    <property type="entry name" value="GAF-like_dom_sf"/>
</dbReference>
<dbReference type="NCBIfam" id="TIGR00229">
    <property type="entry name" value="sensory_box"/>
    <property type="match status" value="5"/>
</dbReference>
<feature type="domain" description="PAS" evidence="3">
    <location>
        <begin position="282"/>
        <end position="333"/>
    </location>
</feature>
<dbReference type="AlphaFoldDB" id="A0A1W2F5T6"/>
<dbReference type="InterPro" id="IPR003018">
    <property type="entry name" value="GAF"/>
</dbReference>
<dbReference type="SUPFAM" id="SSF55785">
    <property type="entry name" value="PYP-like sensor domain (PAS domain)"/>
    <property type="match status" value="5"/>
</dbReference>
<comment type="catalytic activity">
    <reaction evidence="1">
        <text>ATP + protein L-histidine = ADP + protein N-phospho-L-histidine.</text>
        <dbReference type="EC" id="2.7.13.3"/>
    </reaction>
</comment>
<evidence type="ECO:0000256" key="1">
    <source>
        <dbReference type="ARBA" id="ARBA00000085"/>
    </source>
</evidence>
<dbReference type="InterPro" id="IPR003661">
    <property type="entry name" value="HisK_dim/P_dom"/>
</dbReference>
<dbReference type="Pfam" id="PF13185">
    <property type="entry name" value="GAF_2"/>
    <property type="match status" value="1"/>
</dbReference>
<dbReference type="InterPro" id="IPR001610">
    <property type="entry name" value="PAC"/>
</dbReference>
<dbReference type="SMART" id="SM00065">
    <property type="entry name" value="GAF"/>
    <property type="match status" value="1"/>
</dbReference>
<dbReference type="SUPFAM" id="SSF55781">
    <property type="entry name" value="GAF domain-like"/>
    <property type="match status" value="1"/>
</dbReference>
<dbReference type="PANTHER" id="PTHR44757:SF2">
    <property type="entry name" value="BIOFILM ARCHITECTURE MAINTENANCE PROTEIN MBAA"/>
    <property type="match status" value="1"/>
</dbReference>
<dbReference type="SUPFAM" id="SSF47384">
    <property type="entry name" value="Homodimeric domain of signal transducing histidine kinase"/>
    <property type="match status" value="1"/>
</dbReference>
<dbReference type="CDD" id="cd00082">
    <property type="entry name" value="HisKA"/>
    <property type="match status" value="1"/>
</dbReference>
<dbReference type="PROSITE" id="PS50112">
    <property type="entry name" value="PAS"/>
    <property type="match status" value="4"/>
</dbReference>
<protein>
    <recommendedName>
        <fullName evidence="2">histidine kinase</fullName>
        <ecNumber evidence="2">2.7.13.3</ecNumber>
    </recommendedName>
</protein>
<evidence type="ECO:0000313" key="5">
    <source>
        <dbReference type="EMBL" id="SMD16876.1"/>
    </source>
</evidence>
<dbReference type="SMART" id="SM00086">
    <property type="entry name" value="PAC"/>
    <property type="match status" value="4"/>
</dbReference>
<dbReference type="InterPro" id="IPR052155">
    <property type="entry name" value="Biofilm_reg_signaling"/>
</dbReference>
<dbReference type="EMBL" id="FWYB01000021">
    <property type="protein sequence ID" value="SMD16876.1"/>
    <property type="molecule type" value="Genomic_DNA"/>
</dbReference>
<dbReference type="PROSITE" id="PS50113">
    <property type="entry name" value="PAC"/>
    <property type="match status" value="2"/>
</dbReference>
<dbReference type="InterPro" id="IPR000014">
    <property type="entry name" value="PAS"/>
</dbReference>
<feature type="domain" description="PAS" evidence="3">
    <location>
        <begin position="395"/>
        <end position="445"/>
    </location>
</feature>
<dbReference type="InterPro" id="IPR035965">
    <property type="entry name" value="PAS-like_dom_sf"/>
</dbReference>
<dbReference type="EC" id="2.7.13.3" evidence="2"/>
<keyword evidence="6" id="KW-1185">Reference proteome</keyword>
<dbReference type="Pfam" id="PF13426">
    <property type="entry name" value="PAS_9"/>
    <property type="match status" value="1"/>
</dbReference>
<feature type="domain" description="PAS" evidence="3">
    <location>
        <begin position="688"/>
        <end position="758"/>
    </location>
</feature>
<dbReference type="GO" id="GO:0000155">
    <property type="term" value="F:phosphorelay sensor kinase activity"/>
    <property type="evidence" value="ECO:0007669"/>
    <property type="project" value="InterPro"/>
</dbReference>
<evidence type="ECO:0000256" key="2">
    <source>
        <dbReference type="ARBA" id="ARBA00012438"/>
    </source>
</evidence>
<evidence type="ECO:0000259" key="4">
    <source>
        <dbReference type="PROSITE" id="PS50113"/>
    </source>
</evidence>
<dbReference type="Pfam" id="PF08448">
    <property type="entry name" value="PAS_4"/>
    <property type="match status" value="2"/>
</dbReference>
<dbReference type="Gene3D" id="1.10.287.130">
    <property type="match status" value="1"/>
</dbReference>
<sequence>MLSNTIPMSDPVSEHISLHKINDTNEYNSLLKELSAYKYALDEASIVAITNQKGEITYVNSNFCKISGYSEAELIGQDHRIINSNYHPKAFIQQLWRTIAAGKTWKGEIRNKARDGHFYWVDTTIVPFLDENGKPYQYVAIRSDITERKLIQNRVEERERFIEAVTDNIPAMVAYWSSERYCLFANIAYRSWFDKTAQEMDGIHMSELIQDEKLQKAELWISKVLEGKTQTFERELAKSGKPTIYTHTQYVPDIQDGQVKGFYSLVFDITDLKKAMDDSNSKSLEISSILERISDGFIALDKNQCFIYVNKQLEKMIHRQADSLIGKNIWEVFPEAVGSGTYLGMQQVIATNEYAIVEDYYAPLKLWQENGIYPSENGFALFVRDISKRKEEEHRLKLMESVITNTEDSVVITAVSDVPGKFPEIVYANKAFCTLSGYTREEVIGMTPNILHGPKTDKVEINRIMEFMRSKRPCEAVLLHYKKSGQAYWVDFSVSPVRNDKGEHTHWIAIQRDVTRRKQDELRESLLSEISKVFHSENLMQAILSGVLYKLVSFGNFKLAEIWLVSTDQLKINLTAKFATAEVALEFYRNSEHIRSFSFGHGLPGKVWEARGPVYWSEIDESDNFLRREAAKLSGIRSAYGVPLVHNGSTIGVLMVGMDYDHEHGESFLSLLTSISSLLGDEIRRKQLEQELEQIFNYAPDVIVTAGTDGYFKKVNPATLKLLEYTEEEVLSTPYMSFVHQDDYDSTLAQMEAVQQGSPVFYFENRVVSKSGKIKCLAWTATPGSEEGLLFCVAKDLTERKLQSEQFREISWIQSHVVRAPLARIMGIVSLMRGDDLSEEEKTEMLSHLETAADDLNNVIAQITMLSKNGDLEP</sequence>
<dbReference type="Proteomes" id="UP000192678">
    <property type="component" value="Unassembled WGS sequence"/>
</dbReference>
<evidence type="ECO:0000259" key="3">
    <source>
        <dbReference type="PROSITE" id="PS50112"/>
    </source>
</evidence>
<dbReference type="InterPro" id="IPR013655">
    <property type="entry name" value="PAS_fold_3"/>
</dbReference>
<dbReference type="STRING" id="475255.SAMN04488101_1212"/>
<gene>
    <name evidence="5" type="ORF">SAMN04488101_1212</name>
</gene>
<dbReference type="SMART" id="SM00091">
    <property type="entry name" value="PAS"/>
    <property type="match status" value="5"/>
</dbReference>
<dbReference type="PANTHER" id="PTHR44757">
    <property type="entry name" value="DIGUANYLATE CYCLASE DGCP"/>
    <property type="match status" value="1"/>
</dbReference>
<dbReference type="InterPro" id="IPR036097">
    <property type="entry name" value="HisK_dim/P_sf"/>
</dbReference>
<organism evidence="5 6">
    <name type="scientific">Pedobacter nyackensis</name>
    <dbReference type="NCBI Taxonomy" id="475255"/>
    <lineage>
        <taxon>Bacteria</taxon>
        <taxon>Pseudomonadati</taxon>
        <taxon>Bacteroidota</taxon>
        <taxon>Sphingobacteriia</taxon>
        <taxon>Sphingobacteriales</taxon>
        <taxon>Sphingobacteriaceae</taxon>
        <taxon>Pedobacter</taxon>
    </lineage>
</organism>
<accession>A0A1W2F5T6</accession>
<evidence type="ECO:0000313" key="6">
    <source>
        <dbReference type="Proteomes" id="UP000192678"/>
    </source>
</evidence>
<dbReference type="InterPro" id="IPR013656">
    <property type="entry name" value="PAS_4"/>
</dbReference>
<reference evidence="5 6" key="1">
    <citation type="submission" date="2017-04" db="EMBL/GenBank/DDBJ databases">
        <authorList>
            <person name="Afonso C.L."/>
            <person name="Miller P.J."/>
            <person name="Scott M.A."/>
            <person name="Spackman E."/>
            <person name="Goraichik I."/>
            <person name="Dimitrov K.M."/>
            <person name="Suarez D.L."/>
            <person name="Swayne D.E."/>
        </authorList>
    </citation>
    <scope>NUCLEOTIDE SEQUENCE [LARGE SCALE GENOMIC DNA]</scope>
    <source>
        <strain evidence="5 6">DSM 19625</strain>
    </source>
</reference>
<dbReference type="CDD" id="cd00130">
    <property type="entry name" value="PAS"/>
    <property type="match status" value="5"/>
</dbReference>
<dbReference type="Gene3D" id="3.30.450.40">
    <property type="match status" value="1"/>
</dbReference>
<proteinExistence type="predicted"/>
<feature type="domain" description="PAC" evidence="4">
    <location>
        <begin position="105"/>
        <end position="157"/>
    </location>
</feature>
<dbReference type="InterPro" id="IPR000700">
    <property type="entry name" value="PAS-assoc_C"/>
</dbReference>
<dbReference type="Gene3D" id="3.30.450.20">
    <property type="entry name" value="PAS domain"/>
    <property type="match status" value="5"/>
</dbReference>
<feature type="domain" description="PAC" evidence="4">
    <location>
        <begin position="472"/>
        <end position="526"/>
    </location>
</feature>
<dbReference type="Pfam" id="PF08447">
    <property type="entry name" value="PAS_3"/>
    <property type="match status" value="2"/>
</dbReference>